<reference evidence="1 2" key="1">
    <citation type="journal article" date="2014" name="BMC Genomics">
        <title>Genome and secretome analysis of the hemibiotrophic fungal pathogen, Moniliophthora roreri, which causes frosty pod rot disease of cacao: mechanisms of the biotrophic and necrotrophic phases.</title>
        <authorList>
            <person name="Meinhardt L.W."/>
            <person name="Costa G.G.L."/>
            <person name="Thomazella D.P.T."/>
            <person name="Teixeira P.J.P.L."/>
            <person name="Carazzolle M.F."/>
            <person name="Schuster S.C."/>
            <person name="Carlson J.E."/>
            <person name="Guiltinan M.J."/>
            <person name="Mieczkowski P."/>
            <person name="Farmer A."/>
            <person name="Ramaraj T."/>
            <person name="Crozier J."/>
            <person name="Davis R.E."/>
            <person name="Shao J."/>
            <person name="Melnick R.L."/>
            <person name="Pereira G.A.G."/>
            <person name="Bailey B.A."/>
        </authorList>
    </citation>
    <scope>NUCLEOTIDE SEQUENCE [LARGE SCALE GENOMIC DNA]</scope>
    <source>
        <strain evidence="1 2">MCA 2997</strain>
    </source>
</reference>
<sequence length="98" mass="10903">MSMSSNTSMTHASKESPITVDQVKLTIRGFLDRLHYSEPVVSQTDRQYLEKTIHSEFARYVQHHGAHYSEWLNNTVTPAVAMAQASTQALTDSAPGPI</sequence>
<dbReference type="HOGENOM" id="CLU_2334106_0_0_1"/>
<protein>
    <submittedName>
        <fullName evidence="1">Uncharacterized protein</fullName>
    </submittedName>
</protein>
<dbReference type="Proteomes" id="UP000017559">
    <property type="component" value="Unassembled WGS sequence"/>
</dbReference>
<dbReference type="KEGG" id="mrr:Moror_1832"/>
<dbReference type="EMBL" id="AWSO01000748">
    <property type="protein sequence ID" value="ESK87731.1"/>
    <property type="molecule type" value="Genomic_DNA"/>
</dbReference>
<keyword evidence="2" id="KW-1185">Reference proteome</keyword>
<gene>
    <name evidence="1" type="ORF">Moror_1832</name>
</gene>
<name>V2X4N9_MONRO</name>
<organism evidence="1 2">
    <name type="scientific">Moniliophthora roreri (strain MCA 2997)</name>
    <name type="common">Cocoa frosty pod rot fungus</name>
    <name type="synonym">Crinipellis roreri</name>
    <dbReference type="NCBI Taxonomy" id="1381753"/>
    <lineage>
        <taxon>Eukaryota</taxon>
        <taxon>Fungi</taxon>
        <taxon>Dikarya</taxon>
        <taxon>Basidiomycota</taxon>
        <taxon>Agaricomycotina</taxon>
        <taxon>Agaricomycetes</taxon>
        <taxon>Agaricomycetidae</taxon>
        <taxon>Agaricales</taxon>
        <taxon>Marasmiineae</taxon>
        <taxon>Marasmiaceae</taxon>
        <taxon>Moniliophthora</taxon>
    </lineage>
</organism>
<proteinExistence type="predicted"/>
<evidence type="ECO:0000313" key="2">
    <source>
        <dbReference type="Proteomes" id="UP000017559"/>
    </source>
</evidence>
<accession>V2X4N9</accession>
<comment type="caution">
    <text evidence="1">The sequence shown here is derived from an EMBL/GenBank/DDBJ whole genome shotgun (WGS) entry which is preliminary data.</text>
</comment>
<evidence type="ECO:0000313" key="1">
    <source>
        <dbReference type="EMBL" id="ESK87731.1"/>
    </source>
</evidence>
<dbReference type="AlphaFoldDB" id="V2X4N9"/>